<dbReference type="EMBL" id="AP014962">
    <property type="protein sequence ID" value="BAS97317.1"/>
    <property type="molecule type" value="Genomic_DNA"/>
</dbReference>
<feature type="transmembrane region" description="Helical" evidence="2">
    <location>
        <begin position="374"/>
        <end position="395"/>
    </location>
</feature>
<evidence type="ECO:0000256" key="1">
    <source>
        <dbReference type="SAM" id="MobiDB-lite"/>
    </source>
</evidence>
<keyword evidence="2" id="KW-0472">Membrane</keyword>
<feature type="transmembrane region" description="Helical" evidence="2">
    <location>
        <begin position="238"/>
        <end position="260"/>
    </location>
</feature>
<evidence type="ECO:0000313" key="5">
    <source>
        <dbReference type="Proteomes" id="UP000059680"/>
    </source>
</evidence>
<feature type="transmembrane region" description="Helical" evidence="2">
    <location>
        <begin position="439"/>
        <end position="463"/>
    </location>
</feature>
<dbReference type="PANTHER" id="PTHR24177">
    <property type="entry name" value="CASKIN"/>
    <property type="match status" value="1"/>
</dbReference>
<protein>
    <submittedName>
        <fullName evidence="4">Os06g0293100 protein</fullName>
    </submittedName>
</protein>
<dbReference type="InParanoid" id="A0A0P0WVF5"/>
<keyword evidence="2" id="KW-1133">Transmembrane helix</keyword>
<feature type="transmembrane region" description="Helical" evidence="2">
    <location>
        <begin position="317"/>
        <end position="334"/>
    </location>
</feature>
<feature type="transmembrane region" description="Helical" evidence="2">
    <location>
        <begin position="176"/>
        <end position="196"/>
    </location>
</feature>
<dbReference type="AlphaFoldDB" id="A0A0P0WVF5"/>
<accession>A0A0P0WVF5</accession>
<dbReference type="Proteomes" id="UP000059680">
    <property type="component" value="Chromosome 6"/>
</dbReference>
<feature type="transmembrane region" description="Helical" evidence="2">
    <location>
        <begin position="129"/>
        <end position="146"/>
    </location>
</feature>
<reference evidence="4 5" key="3">
    <citation type="journal article" date="2013" name="Rice">
        <title>Improvement of the Oryza sativa Nipponbare reference genome using next generation sequence and optical map data.</title>
        <authorList>
            <person name="Kawahara Y."/>
            <person name="de la Bastide M."/>
            <person name="Hamilton J.P."/>
            <person name="Kanamori H."/>
            <person name="McCombie W.R."/>
            <person name="Ouyang S."/>
            <person name="Schwartz D.C."/>
            <person name="Tanaka T."/>
            <person name="Wu J."/>
            <person name="Zhou S."/>
            <person name="Childs K.L."/>
            <person name="Davidson R.M."/>
            <person name="Lin H."/>
            <person name="Quesada-Ocampo L."/>
            <person name="Vaillancourt B."/>
            <person name="Sakai H."/>
            <person name="Lee S.S."/>
            <person name="Kim J."/>
            <person name="Numa H."/>
            <person name="Itoh T."/>
            <person name="Buell C.R."/>
            <person name="Matsumoto T."/>
        </authorList>
    </citation>
    <scope>NUCLEOTIDE SEQUENCE [LARGE SCALE GENOMIC DNA]</scope>
    <source>
        <strain evidence="5">cv. Nipponbare</strain>
    </source>
</reference>
<dbReference type="OMA" id="DEGDWRQ"/>
<proteinExistence type="predicted"/>
<sequence>MKPCPATPNNTPCEVRAPNGDVTGGGGGDGDEGDADTVEESRSLLLLLATLAATVTYDAGLNPPGGFWPDGGRAGELILLDTHPRRYKAFFHCNTAAFVASLVKVLERLHLWDGQAEEADDDLERKRKFLLQLAILAATVTYKTGLNPPGGFWSGSDDGRAGDPVLVDHYRNRYMVFFYCNATGFMASVAVILMLVNRRLYKQGIRCNALNACVVVGLLGLMLAYAAGSCRRLRTSAYVIALVAAVVGFLLLQILLFLLAKRVVPATLEHRLPPWLLALFEPLTPPPRKAAAAAGGEDDKQQDSGERHTEQYMKRKYLMLLGVLAASVTYQAGLSPPGGTWGGDGAMVAGGSATYHYAAGDPVLHDTDRARYHAFFHCNATSFVASVVVIVLLLLRRRRRRGAPAAPLWAMQSAVVLDLLGLLGAYAAGSCREWETSAYVVALVGAVVVYIALHVLLSFDAVAAKAERLKVWRYFGESSDNNNQTGGGAAV</sequence>
<feature type="region of interest" description="Disordered" evidence="1">
    <location>
        <begin position="1"/>
        <end position="36"/>
    </location>
</feature>
<evidence type="ECO:0000256" key="2">
    <source>
        <dbReference type="SAM" id="Phobius"/>
    </source>
</evidence>
<evidence type="ECO:0000313" key="4">
    <source>
        <dbReference type="EMBL" id="BAS97317.1"/>
    </source>
</evidence>
<keyword evidence="2" id="KW-0812">Transmembrane</keyword>
<reference evidence="5" key="1">
    <citation type="journal article" date="2005" name="Nature">
        <title>The map-based sequence of the rice genome.</title>
        <authorList>
            <consortium name="International rice genome sequencing project (IRGSP)"/>
            <person name="Matsumoto T."/>
            <person name="Wu J."/>
            <person name="Kanamori H."/>
            <person name="Katayose Y."/>
            <person name="Fujisawa M."/>
            <person name="Namiki N."/>
            <person name="Mizuno H."/>
            <person name="Yamamoto K."/>
            <person name="Antonio B.A."/>
            <person name="Baba T."/>
            <person name="Sakata K."/>
            <person name="Nagamura Y."/>
            <person name="Aoki H."/>
            <person name="Arikawa K."/>
            <person name="Arita K."/>
            <person name="Bito T."/>
            <person name="Chiden Y."/>
            <person name="Fujitsuka N."/>
            <person name="Fukunaka R."/>
            <person name="Hamada M."/>
            <person name="Harada C."/>
            <person name="Hayashi A."/>
            <person name="Hijishita S."/>
            <person name="Honda M."/>
            <person name="Hosokawa S."/>
            <person name="Ichikawa Y."/>
            <person name="Idonuma A."/>
            <person name="Iijima M."/>
            <person name="Ikeda M."/>
            <person name="Ikeno M."/>
            <person name="Ito K."/>
            <person name="Ito S."/>
            <person name="Ito T."/>
            <person name="Ito Y."/>
            <person name="Ito Y."/>
            <person name="Iwabuchi A."/>
            <person name="Kamiya K."/>
            <person name="Karasawa W."/>
            <person name="Kurita K."/>
            <person name="Katagiri S."/>
            <person name="Kikuta A."/>
            <person name="Kobayashi H."/>
            <person name="Kobayashi N."/>
            <person name="Machita K."/>
            <person name="Maehara T."/>
            <person name="Masukawa M."/>
            <person name="Mizubayashi T."/>
            <person name="Mukai Y."/>
            <person name="Nagasaki H."/>
            <person name="Nagata Y."/>
            <person name="Naito S."/>
            <person name="Nakashima M."/>
            <person name="Nakama Y."/>
            <person name="Nakamichi Y."/>
            <person name="Nakamura M."/>
            <person name="Meguro A."/>
            <person name="Negishi M."/>
            <person name="Ohta I."/>
            <person name="Ohta T."/>
            <person name="Okamoto M."/>
            <person name="Ono N."/>
            <person name="Saji S."/>
            <person name="Sakaguchi M."/>
            <person name="Sakai K."/>
            <person name="Shibata M."/>
            <person name="Shimokawa T."/>
            <person name="Song J."/>
            <person name="Takazaki Y."/>
            <person name="Terasawa K."/>
            <person name="Tsugane M."/>
            <person name="Tsuji K."/>
            <person name="Ueda S."/>
            <person name="Waki K."/>
            <person name="Yamagata H."/>
            <person name="Yamamoto M."/>
            <person name="Yamamoto S."/>
            <person name="Yamane H."/>
            <person name="Yoshiki S."/>
            <person name="Yoshihara R."/>
            <person name="Yukawa K."/>
            <person name="Zhong H."/>
            <person name="Yano M."/>
            <person name="Yuan Q."/>
            <person name="Ouyang S."/>
            <person name="Liu J."/>
            <person name="Jones K.M."/>
            <person name="Gansberger K."/>
            <person name="Moffat K."/>
            <person name="Hill J."/>
            <person name="Bera J."/>
            <person name="Fadrosh D."/>
            <person name="Jin S."/>
            <person name="Johri S."/>
            <person name="Kim M."/>
            <person name="Overton L."/>
            <person name="Reardon M."/>
            <person name="Tsitrin T."/>
            <person name="Vuong H."/>
            <person name="Weaver B."/>
            <person name="Ciecko A."/>
            <person name="Tallon L."/>
            <person name="Jackson J."/>
            <person name="Pai G."/>
            <person name="Aken S.V."/>
            <person name="Utterback T."/>
            <person name="Reidmuller S."/>
            <person name="Feldblyum T."/>
            <person name="Hsiao J."/>
            <person name="Zismann V."/>
            <person name="Iobst S."/>
            <person name="de Vazeille A.R."/>
            <person name="Buell C.R."/>
            <person name="Ying K."/>
            <person name="Li Y."/>
            <person name="Lu T."/>
            <person name="Huang Y."/>
            <person name="Zhao Q."/>
            <person name="Feng Q."/>
            <person name="Zhang L."/>
            <person name="Zhu J."/>
            <person name="Weng Q."/>
            <person name="Mu J."/>
            <person name="Lu Y."/>
            <person name="Fan D."/>
            <person name="Liu Y."/>
            <person name="Guan J."/>
            <person name="Zhang Y."/>
            <person name="Yu S."/>
            <person name="Liu X."/>
            <person name="Zhang Y."/>
            <person name="Hong G."/>
            <person name="Han B."/>
            <person name="Choisne N."/>
            <person name="Demange N."/>
            <person name="Orjeda G."/>
            <person name="Samain S."/>
            <person name="Cattolico L."/>
            <person name="Pelletier E."/>
            <person name="Couloux A."/>
            <person name="Segurens B."/>
            <person name="Wincker P."/>
            <person name="D'Hont A."/>
            <person name="Scarpelli C."/>
            <person name="Weissenbach J."/>
            <person name="Salanoubat M."/>
            <person name="Quetier F."/>
            <person name="Yu Y."/>
            <person name="Kim H.R."/>
            <person name="Rambo T."/>
            <person name="Currie J."/>
            <person name="Collura K."/>
            <person name="Luo M."/>
            <person name="Yang T."/>
            <person name="Ammiraju J.S.S."/>
            <person name="Engler F."/>
            <person name="Soderlund C."/>
            <person name="Wing R.A."/>
            <person name="Palmer L.E."/>
            <person name="de la Bastide M."/>
            <person name="Spiegel L."/>
            <person name="Nascimento L."/>
            <person name="Zutavern T."/>
            <person name="O'Shaughnessy A."/>
            <person name="Dike S."/>
            <person name="Dedhia N."/>
            <person name="Preston R."/>
            <person name="Balija V."/>
            <person name="McCombie W.R."/>
            <person name="Chow T."/>
            <person name="Chen H."/>
            <person name="Chung M."/>
            <person name="Chen C."/>
            <person name="Shaw J."/>
            <person name="Wu H."/>
            <person name="Hsiao K."/>
            <person name="Chao Y."/>
            <person name="Chu M."/>
            <person name="Cheng C."/>
            <person name="Hour A."/>
            <person name="Lee P."/>
            <person name="Lin S."/>
            <person name="Lin Y."/>
            <person name="Liou J."/>
            <person name="Liu S."/>
            <person name="Hsing Y."/>
            <person name="Raghuvanshi S."/>
            <person name="Mohanty A."/>
            <person name="Bharti A.K."/>
            <person name="Gaur A."/>
            <person name="Gupta V."/>
            <person name="Kumar D."/>
            <person name="Ravi V."/>
            <person name="Vij S."/>
            <person name="Kapur A."/>
            <person name="Khurana P."/>
            <person name="Khurana P."/>
            <person name="Khurana J.P."/>
            <person name="Tyagi A.K."/>
            <person name="Gaikwad K."/>
            <person name="Singh A."/>
            <person name="Dalal V."/>
            <person name="Srivastava S."/>
            <person name="Dixit A."/>
            <person name="Pal A.K."/>
            <person name="Ghazi I.A."/>
            <person name="Yadav M."/>
            <person name="Pandit A."/>
            <person name="Bhargava A."/>
            <person name="Sureshbabu K."/>
            <person name="Batra K."/>
            <person name="Sharma T.R."/>
            <person name="Mohapatra T."/>
            <person name="Singh N.K."/>
            <person name="Messing J."/>
            <person name="Nelson A.B."/>
            <person name="Fuks G."/>
            <person name="Kavchok S."/>
            <person name="Keizer G."/>
            <person name="Linton E."/>
            <person name="Llaca V."/>
            <person name="Song R."/>
            <person name="Tanyolac B."/>
            <person name="Young S."/>
            <person name="Ho-Il K."/>
            <person name="Hahn J.H."/>
            <person name="Sangsakoo G."/>
            <person name="Vanavichit A."/>
            <person name="de Mattos Luiz.A.T."/>
            <person name="Zimmer P.D."/>
            <person name="Malone G."/>
            <person name="Dellagostin O."/>
            <person name="de Oliveira A.C."/>
            <person name="Bevan M."/>
            <person name="Bancroft I."/>
            <person name="Minx P."/>
            <person name="Cordum H."/>
            <person name="Wilson R."/>
            <person name="Cheng Z."/>
            <person name="Jin W."/>
            <person name="Jiang J."/>
            <person name="Leong S.A."/>
            <person name="Iwama H."/>
            <person name="Gojobori T."/>
            <person name="Itoh T."/>
            <person name="Niimura Y."/>
            <person name="Fujii Y."/>
            <person name="Habara T."/>
            <person name="Sakai H."/>
            <person name="Sato Y."/>
            <person name="Wilson G."/>
            <person name="Kumar K."/>
            <person name="McCouch S."/>
            <person name="Juretic N."/>
            <person name="Hoen D."/>
            <person name="Wright S."/>
            <person name="Bruskiewich R."/>
            <person name="Bureau T."/>
            <person name="Miyao A."/>
            <person name="Hirochika H."/>
            <person name="Nishikawa T."/>
            <person name="Kadowaki K."/>
            <person name="Sugiura M."/>
            <person name="Burr B."/>
            <person name="Sasaki T."/>
        </authorList>
    </citation>
    <scope>NUCLEOTIDE SEQUENCE [LARGE SCALE GENOMIC DNA]</scope>
    <source>
        <strain evidence="5">cv. Nipponbare</strain>
    </source>
</reference>
<dbReference type="FunCoup" id="A0A0P0WVF5">
    <property type="interactions" value="3"/>
</dbReference>
<feature type="domain" description="PGG" evidence="3">
    <location>
        <begin position="314"/>
        <end position="432"/>
    </location>
</feature>
<dbReference type="PANTHER" id="PTHR24177:SF432">
    <property type="entry name" value="OS06G0286146 PROTEIN"/>
    <property type="match status" value="1"/>
</dbReference>
<evidence type="ECO:0000259" key="3">
    <source>
        <dbReference type="Pfam" id="PF13962"/>
    </source>
</evidence>
<feature type="region of interest" description="Disordered" evidence="1">
    <location>
        <begin position="288"/>
        <end position="307"/>
    </location>
</feature>
<name>A0A0P0WVF5_ORYSJ</name>
<feature type="domain" description="PGG" evidence="3">
    <location>
        <begin position="122"/>
        <end position="231"/>
    </location>
</feature>
<dbReference type="PaxDb" id="39947-A0A0P0WVF5"/>
<feature type="domain" description="PGG" evidence="3">
    <location>
        <begin position="37"/>
        <end position="107"/>
    </location>
</feature>
<reference evidence="4 5" key="2">
    <citation type="journal article" date="2013" name="Plant Cell Physiol.">
        <title>Rice Annotation Project Database (RAP-DB): an integrative and interactive database for rice genomics.</title>
        <authorList>
            <person name="Sakai H."/>
            <person name="Lee S.S."/>
            <person name="Tanaka T."/>
            <person name="Numa H."/>
            <person name="Kim J."/>
            <person name="Kawahara Y."/>
            <person name="Wakimoto H."/>
            <person name="Yang C.C."/>
            <person name="Iwamoto M."/>
            <person name="Abe T."/>
            <person name="Yamada Y."/>
            <person name="Muto A."/>
            <person name="Inokuchi H."/>
            <person name="Ikemura T."/>
            <person name="Matsumoto T."/>
            <person name="Sasaki T."/>
            <person name="Itoh T."/>
        </authorList>
    </citation>
    <scope>NUCLEOTIDE SEQUENCE [LARGE SCALE GENOMIC DNA]</scope>
    <source>
        <strain evidence="5">cv. Nipponbare</strain>
    </source>
</reference>
<dbReference type="InterPro" id="IPR026961">
    <property type="entry name" value="PGG_dom"/>
</dbReference>
<dbReference type="STRING" id="39947.A0A0P0WVF5"/>
<organism evidence="4 5">
    <name type="scientific">Oryza sativa subsp. japonica</name>
    <name type="common">Rice</name>
    <dbReference type="NCBI Taxonomy" id="39947"/>
    <lineage>
        <taxon>Eukaryota</taxon>
        <taxon>Viridiplantae</taxon>
        <taxon>Streptophyta</taxon>
        <taxon>Embryophyta</taxon>
        <taxon>Tracheophyta</taxon>
        <taxon>Spermatophyta</taxon>
        <taxon>Magnoliopsida</taxon>
        <taxon>Liliopsida</taxon>
        <taxon>Poales</taxon>
        <taxon>Poaceae</taxon>
        <taxon>BOP clade</taxon>
        <taxon>Oryzoideae</taxon>
        <taxon>Oryzeae</taxon>
        <taxon>Oryzinae</taxon>
        <taxon>Oryza</taxon>
        <taxon>Oryza sativa</taxon>
    </lineage>
</organism>
<feature type="compositionally biased region" description="Basic and acidic residues" evidence="1">
    <location>
        <begin position="297"/>
        <end position="307"/>
    </location>
</feature>
<dbReference type="Gramene" id="Os06t0293100-00">
    <property type="protein sequence ID" value="Os06t0293100-00"/>
    <property type="gene ID" value="Os06g0293100"/>
</dbReference>
<dbReference type="eggNOG" id="ENOG502SDFW">
    <property type="taxonomic scope" value="Eukaryota"/>
</dbReference>
<feature type="transmembrane region" description="Helical" evidence="2">
    <location>
        <begin position="407"/>
        <end position="427"/>
    </location>
</feature>
<feature type="transmembrane region" description="Helical" evidence="2">
    <location>
        <begin position="208"/>
        <end position="226"/>
    </location>
</feature>
<dbReference type="Pfam" id="PF13962">
    <property type="entry name" value="PGG"/>
    <property type="match status" value="3"/>
</dbReference>
<keyword evidence="5" id="KW-1185">Reference proteome</keyword>
<gene>
    <name evidence="4" type="ordered locus">Os06g0293100</name>
    <name evidence="4" type="ORF">OSNPB_060293100</name>
</gene>